<dbReference type="EMBL" id="PZQS01000004">
    <property type="protein sequence ID" value="PVD32285.1"/>
    <property type="molecule type" value="Genomic_DNA"/>
</dbReference>
<dbReference type="Proteomes" id="UP000245119">
    <property type="component" value="Linkage Group LG4"/>
</dbReference>
<reference evidence="1 2" key="1">
    <citation type="submission" date="2018-04" db="EMBL/GenBank/DDBJ databases">
        <title>The genome of golden apple snail Pomacea canaliculata provides insight into stress tolerance and invasive adaptation.</title>
        <authorList>
            <person name="Liu C."/>
            <person name="Liu B."/>
            <person name="Ren Y."/>
            <person name="Zhang Y."/>
            <person name="Wang H."/>
            <person name="Li S."/>
            <person name="Jiang F."/>
            <person name="Yin L."/>
            <person name="Zhang G."/>
            <person name="Qian W."/>
            <person name="Fan W."/>
        </authorList>
    </citation>
    <scope>NUCLEOTIDE SEQUENCE [LARGE SCALE GENOMIC DNA]</scope>
    <source>
        <strain evidence="1">SZHN2017</strain>
        <tissue evidence="1">Muscle</tissue>
    </source>
</reference>
<organism evidence="1 2">
    <name type="scientific">Pomacea canaliculata</name>
    <name type="common">Golden apple snail</name>
    <dbReference type="NCBI Taxonomy" id="400727"/>
    <lineage>
        <taxon>Eukaryota</taxon>
        <taxon>Metazoa</taxon>
        <taxon>Spiralia</taxon>
        <taxon>Lophotrochozoa</taxon>
        <taxon>Mollusca</taxon>
        <taxon>Gastropoda</taxon>
        <taxon>Caenogastropoda</taxon>
        <taxon>Architaenioglossa</taxon>
        <taxon>Ampullarioidea</taxon>
        <taxon>Ampullariidae</taxon>
        <taxon>Pomacea</taxon>
    </lineage>
</organism>
<dbReference type="AlphaFoldDB" id="A0A2T7PFT3"/>
<comment type="caution">
    <text evidence="1">The sequence shown here is derived from an EMBL/GenBank/DDBJ whole genome shotgun (WGS) entry which is preliminary data.</text>
</comment>
<name>A0A2T7PFT3_POMCA</name>
<keyword evidence="2" id="KW-1185">Reference proteome</keyword>
<gene>
    <name evidence="1" type="ORF">C0Q70_07718</name>
</gene>
<evidence type="ECO:0000313" key="2">
    <source>
        <dbReference type="Proteomes" id="UP000245119"/>
    </source>
</evidence>
<proteinExistence type="predicted"/>
<protein>
    <submittedName>
        <fullName evidence="1">Uncharacterized protein</fullName>
    </submittedName>
</protein>
<sequence>MFQVLTRPPKNYTKFKYDDSHIYFPKQLFDGEAGQLPLFLVVDVGYDSEDDNHKYMEAFESGETLQHVTTASVYVTVAVCLQERSSEESLDS</sequence>
<dbReference type="OrthoDB" id="6077228at2759"/>
<accession>A0A2T7PFT3</accession>
<evidence type="ECO:0000313" key="1">
    <source>
        <dbReference type="EMBL" id="PVD32285.1"/>
    </source>
</evidence>